<accession>A0AAV6NZY8</accession>
<dbReference type="InterPro" id="IPR011016">
    <property type="entry name" value="Znf_RING-CH"/>
</dbReference>
<feature type="active site" description="Nucleophile" evidence="8">
    <location>
        <position position="794"/>
    </location>
</feature>
<reference evidence="14 15" key="1">
    <citation type="journal article" date="2021" name="Hortic Res">
        <title>The domestication of Cucurbita argyrosperma as revealed by the genome of its wild relative.</title>
        <authorList>
            <person name="Barrera-Redondo J."/>
            <person name="Sanchez-de la Vega G."/>
            <person name="Aguirre-Liguori J.A."/>
            <person name="Castellanos-Morales G."/>
            <person name="Gutierrez-Guerrero Y.T."/>
            <person name="Aguirre-Dugua X."/>
            <person name="Aguirre-Planter E."/>
            <person name="Tenaillon M.I."/>
            <person name="Lira-Saade R."/>
            <person name="Eguiarte L.E."/>
        </authorList>
    </citation>
    <scope>NUCLEOTIDE SEQUENCE [LARGE SCALE GENOMIC DNA]</scope>
    <source>
        <strain evidence="14">JBR-2021</strain>
    </source>
</reference>
<feature type="binding site" evidence="8">
    <location>
        <position position="766"/>
    </location>
    <ligand>
        <name>S-adenosyl-L-methionine</name>
        <dbReference type="ChEBI" id="CHEBI:59789"/>
    </ligand>
</feature>
<evidence type="ECO:0000313" key="15">
    <source>
        <dbReference type="Proteomes" id="UP000685013"/>
    </source>
</evidence>
<dbReference type="GO" id="GO:0008173">
    <property type="term" value="F:RNA methyltransferase activity"/>
    <property type="evidence" value="ECO:0007669"/>
    <property type="project" value="InterPro"/>
</dbReference>
<dbReference type="InterPro" id="IPR045850">
    <property type="entry name" value="TRM2_met"/>
</dbReference>
<feature type="compositionally biased region" description="Polar residues" evidence="10">
    <location>
        <begin position="670"/>
        <end position="683"/>
    </location>
</feature>
<feature type="region of interest" description="Disordered" evidence="10">
    <location>
        <begin position="918"/>
        <end position="962"/>
    </location>
</feature>
<evidence type="ECO:0000313" key="14">
    <source>
        <dbReference type="EMBL" id="KAG6605546.1"/>
    </source>
</evidence>
<evidence type="ECO:0000256" key="8">
    <source>
        <dbReference type="PROSITE-ProRule" id="PRU01024"/>
    </source>
</evidence>
<evidence type="ECO:0000256" key="4">
    <source>
        <dbReference type="ARBA" id="ARBA00022723"/>
    </source>
</evidence>
<evidence type="ECO:0000256" key="7">
    <source>
        <dbReference type="PROSITE-ProRule" id="PRU00723"/>
    </source>
</evidence>
<dbReference type="CDD" id="cd16495">
    <property type="entry name" value="RING_CH-C4HC3_MARCH"/>
    <property type="match status" value="1"/>
</dbReference>
<feature type="transmembrane region" description="Helical" evidence="11">
    <location>
        <begin position="1224"/>
        <end position="1243"/>
    </location>
</feature>
<evidence type="ECO:0000259" key="12">
    <source>
        <dbReference type="PROSITE" id="PS50103"/>
    </source>
</evidence>
<evidence type="ECO:0000256" key="6">
    <source>
        <dbReference type="ARBA" id="ARBA00022833"/>
    </source>
</evidence>
<dbReference type="InterPro" id="IPR030390">
    <property type="entry name" value="MeTrfase_TrmA_AS"/>
</dbReference>
<feature type="transmembrane region" description="Helical" evidence="11">
    <location>
        <begin position="1280"/>
        <end position="1305"/>
    </location>
</feature>
<feature type="compositionally biased region" description="Polar residues" evidence="10">
    <location>
        <begin position="23"/>
        <end position="40"/>
    </location>
</feature>
<keyword evidence="11" id="KW-0812">Transmembrane</keyword>
<evidence type="ECO:0000256" key="1">
    <source>
        <dbReference type="ARBA" id="ARBA00022603"/>
    </source>
</evidence>
<feature type="binding site" evidence="8">
    <location>
        <position position="570"/>
    </location>
    <ligand>
        <name>S-adenosyl-L-methionine</name>
        <dbReference type="ChEBI" id="CHEBI:59789"/>
    </ligand>
</feature>
<keyword evidence="11" id="KW-0472">Membrane</keyword>
<feature type="compositionally biased region" description="Basic and acidic residues" evidence="10">
    <location>
        <begin position="684"/>
        <end position="707"/>
    </location>
</feature>
<evidence type="ECO:0000256" key="3">
    <source>
        <dbReference type="ARBA" id="ARBA00022691"/>
    </source>
</evidence>
<feature type="region of interest" description="Disordered" evidence="10">
    <location>
        <begin position="990"/>
        <end position="1059"/>
    </location>
</feature>
<dbReference type="GO" id="GO:0006396">
    <property type="term" value="P:RNA processing"/>
    <property type="evidence" value="ECO:0007669"/>
    <property type="project" value="InterPro"/>
</dbReference>
<dbReference type="Pfam" id="PF05958">
    <property type="entry name" value="tRNA_U5-meth_tr"/>
    <property type="match status" value="1"/>
</dbReference>
<dbReference type="Pfam" id="PF13847">
    <property type="entry name" value="Methyltransf_31"/>
    <property type="match status" value="1"/>
</dbReference>
<keyword evidence="11" id="KW-1133">Transmembrane helix</keyword>
<comment type="caution">
    <text evidence="14">The sequence shown here is derived from an EMBL/GenBank/DDBJ whole genome shotgun (WGS) entry which is preliminary data.</text>
</comment>
<feature type="domain" description="RING-CH-type" evidence="13">
    <location>
        <begin position="1103"/>
        <end position="1165"/>
    </location>
</feature>
<feature type="compositionally biased region" description="Low complexity" evidence="10">
    <location>
        <begin position="951"/>
        <end position="962"/>
    </location>
</feature>
<evidence type="ECO:0000256" key="10">
    <source>
        <dbReference type="SAM" id="MobiDB-lite"/>
    </source>
</evidence>
<dbReference type="SMART" id="SM00744">
    <property type="entry name" value="RINGv"/>
    <property type="match status" value="1"/>
</dbReference>
<feature type="binding site" evidence="8">
    <location>
        <position position="620"/>
    </location>
    <ligand>
        <name>S-adenosyl-L-methionine</name>
        <dbReference type="ChEBI" id="CHEBI:59789"/>
    </ligand>
</feature>
<name>A0AAV6NZY8_9ROSI</name>
<dbReference type="CDD" id="cd02440">
    <property type="entry name" value="AdoMet_MTases"/>
    <property type="match status" value="1"/>
</dbReference>
<dbReference type="InterPro" id="IPR010280">
    <property type="entry name" value="U5_MeTrfase_fam"/>
</dbReference>
<feature type="compositionally biased region" description="Polar residues" evidence="10">
    <location>
        <begin position="1024"/>
        <end position="1037"/>
    </location>
</feature>
<dbReference type="SMART" id="SM00360">
    <property type="entry name" value="RRM"/>
    <property type="match status" value="1"/>
</dbReference>
<feature type="domain" description="C3H1-type" evidence="12">
    <location>
        <begin position="85"/>
        <end position="114"/>
    </location>
</feature>
<dbReference type="Pfam" id="PF12906">
    <property type="entry name" value="RINGv"/>
    <property type="match status" value="1"/>
</dbReference>
<dbReference type="GO" id="GO:0003723">
    <property type="term" value="F:RNA binding"/>
    <property type="evidence" value="ECO:0007669"/>
    <property type="project" value="InterPro"/>
</dbReference>
<feature type="compositionally biased region" description="Polar residues" evidence="10">
    <location>
        <begin position="47"/>
        <end position="57"/>
    </location>
</feature>
<dbReference type="EMBL" id="JAGKQH010000002">
    <property type="protein sequence ID" value="KAG6605546.1"/>
    <property type="molecule type" value="Genomic_DNA"/>
</dbReference>
<evidence type="ECO:0000256" key="2">
    <source>
        <dbReference type="ARBA" id="ARBA00022679"/>
    </source>
</evidence>
<dbReference type="PROSITE" id="PS51292">
    <property type="entry name" value="ZF_RING_CH"/>
    <property type="match status" value="1"/>
</dbReference>
<dbReference type="InterPro" id="IPR025714">
    <property type="entry name" value="Methyltranfer_dom"/>
</dbReference>
<evidence type="ECO:0000256" key="11">
    <source>
        <dbReference type="SAM" id="Phobius"/>
    </source>
</evidence>
<dbReference type="Pfam" id="PF00076">
    <property type="entry name" value="RRM_1"/>
    <property type="match status" value="1"/>
</dbReference>
<evidence type="ECO:0000256" key="5">
    <source>
        <dbReference type="ARBA" id="ARBA00022771"/>
    </source>
</evidence>
<dbReference type="GO" id="GO:0032259">
    <property type="term" value="P:methylation"/>
    <property type="evidence" value="ECO:0007669"/>
    <property type="project" value="UniProtKB-KW"/>
</dbReference>
<feature type="compositionally biased region" description="Polar residues" evidence="10">
    <location>
        <begin position="724"/>
        <end position="747"/>
    </location>
</feature>
<dbReference type="SMART" id="SM00356">
    <property type="entry name" value="ZnF_C3H1"/>
    <property type="match status" value="1"/>
</dbReference>
<gene>
    <name evidence="14" type="ORF">SDJN03_02863</name>
</gene>
<keyword evidence="1 8" id="KW-0489">Methyltransferase</keyword>
<dbReference type="PROSITE" id="PS01230">
    <property type="entry name" value="TRMA_1"/>
    <property type="match status" value="1"/>
</dbReference>
<dbReference type="PROSITE" id="PS50103">
    <property type="entry name" value="ZF_C3H1"/>
    <property type="match status" value="1"/>
</dbReference>
<sequence length="1359" mass="149157">MAASSIEETLVTEALETSEDHLQTSMDAQDNTDNFPQTNALPAESLLEQSDCQSTEASVAGEKRKRTDTDSDTANPKPDPSLNPLWKTSLCSYFRRHSGSCSHGSTCRYAHGEEELRKRPDNSWDPTSERAKKVMKVEEEVKEEEVMMTEAVVDDDDEDGNDGRDNGLSKCLVHLPRKWTSDHLRDYLKEQGVHFQSAKKKKGMTVGFVHFESTEKLKSAVEELDGKTIGNKNLKVADVIPRSFDKTIQSSRDRDNISKSSVAVSVSSNDGEDADSINGGNYVPNDSASKVKSAREVVAPLAHMSYSDQLDHKKNSLTQVLKKLTRNARKACPTGISLPDWILKSRDIGGLPCNFEGVLKSPIIDGYRNKCEFSVGYSLEGKPTVGFMLGNFREGVTAVEEPENCPNVSRLSCKYASIFQEFLKLSSLPIWNRFKNIGFWRQLTVREGRTPRKSIDSEDSDSKISEVMLIVQVCSVGVECELMTNEFKRLAQAFAEGAVANSPSLPLTSLVIQHHQGISNAAPADTPLQPLTIPNVHGAELEATNDVVEPRIHDYISNLKFCISPTAFFQVNTLAAEKLYSLAGDWAGLGPDTLLFDICCGTGTIGLTLAHRVGMVIGIEMNASAVSDAQRNAEINGINNCKFICAKAEDVVGSLLKEYLNVTEKEGEISSDTNPSDGTSSASKKSEEIPCASEKSDEVPATEERNALTDGIEQDSVAGRMPENSANALETSEVASQEKGSQLNGCKAENGTSLAQQFKNVVAIVDPPRGGLHPIVTKVLRTHTHLRRLVYISCNPESLMANAIELCTPSSEKTEKGNKNNRGWRNMGSAGLARHRVKSMPMSEPFRPVKAMAVDLFPHTPHYFALWVSVGFMGTEEISVVSSSADRLQKAGTTEVTSHVNHWKRRNLSLEIPSRTPDFVAKRMPPTSSPTPRKVNFVLTPTSSDDAIPTGPSGPSSSRAKSSIKSFLPKLSFIYRSSSDVEAVSGLVSEASSSRTHEKPPQALMAPRSKQASSLPVTPVAHSNPESTHDGSTGSEQESVRRGSQKRISRSLSLPVNNKGRSIRRTDSFFRVIPSTPRPKEGDTTLNTSTTIEIENEESNGEDISEEEAVCRICMVELCEGGETLKMECSCKGALALAHQECAVKWFSIKGNKTCEVCKKEVLNLPVTLLKVQSIRTRVLGRTRTQQDNVNIHRVWQEFPVLVIVSILAYFCFLEQLLTQVAKMGTSAIAISLPFSCVLGLFSSMTSSTMVKRKYIWVYATVQFVMVVLFSHLFYTMVGIQAVLAIILATLTGFGLIMSGSSIIVEFLRWRRRWGLTSPQHHHNSQRTAQPIRSSIAISSVHHAIPRQHPAVVETLSRS</sequence>
<comment type="caution">
    <text evidence="8">Lacks conserved residue(s) required for the propagation of feature annotation.</text>
</comment>
<keyword evidence="6 7" id="KW-0862">Zinc</keyword>
<comment type="similarity">
    <text evidence="8">Belongs to the class I-like SAM-binding methyltransferase superfamily. RNA M5U methyltransferase family.</text>
</comment>
<keyword evidence="15" id="KW-1185">Reference proteome</keyword>
<proteinExistence type="inferred from homology"/>
<feature type="region of interest" description="Disordered" evidence="10">
    <location>
        <begin position="251"/>
        <end position="289"/>
    </location>
</feature>
<dbReference type="PANTHER" id="PTHR45904">
    <property type="entry name" value="TRNA (URACIL-5-)-METHYLTRANSFERASE"/>
    <property type="match status" value="1"/>
</dbReference>
<keyword evidence="5 7" id="KW-0863">Zinc-finger</keyword>
<dbReference type="PROSITE" id="PS51687">
    <property type="entry name" value="SAM_MT_RNA_M5U"/>
    <property type="match status" value="1"/>
</dbReference>
<keyword evidence="3 8" id="KW-0949">S-adenosyl-L-methionine</keyword>
<keyword evidence="4 7" id="KW-0479">Metal-binding</keyword>
<feature type="compositionally biased region" description="Polar residues" evidence="10">
    <location>
        <begin position="1050"/>
        <end position="1059"/>
    </location>
</feature>
<dbReference type="PANTHER" id="PTHR45904:SF2">
    <property type="entry name" value="TRNA (URACIL-5-)-METHYLTRANSFERASE HOMOLOG A"/>
    <property type="match status" value="1"/>
</dbReference>
<feature type="transmembrane region" description="Helical" evidence="11">
    <location>
        <begin position="1255"/>
        <end position="1274"/>
    </location>
</feature>
<dbReference type="InterPro" id="IPR000571">
    <property type="entry name" value="Znf_CCCH"/>
</dbReference>
<feature type="zinc finger region" description="C3H1-type" evidence="7">
    <location>
        <begin position="85"/>
        <end position="114"/>
    </location>
</feature>
<feature type="region of interest" description="Disordered" evidence="10">
    <location>
        <begin position="17"/>
        <end position="82"/>
    </location>
</feature>
<keyword evidence="2 8" id="KW-0808">Transferase</keyword>
<evidence type="ECO:0000256" key="9">
    <source>
        <dbReference type="PROSITE-ProRule" id="PRU10015"/>
    </source>
</evidence>
<feature type="compositionally biased region" description="Low complexity" evidence="10">
    <location>
        <begin position="258"/>
        <end position="268"/>
    </location>
</feature>
<evidence type="ECO:0000259" key="13">
    <source>
        <dbReference type="PROSITE" id="PS51292"/>
    </source>
</evidence>
<protein>
    <submittedName>
        <fullName evidence="14">Zinc finger CCCH domain-containing protein 24</fullName>
    </submittedName>
</protein>
<organism evidence="14 15">
    <name type="scientific">Cucurbita argyrosperma subsp. sororia</name>
    <dbReference type="NCBI Taxonomy" id="37648"/>
    <lineage>
        <taxon>Eukaryota</taxon>
        <taxon>Viridiplantae</taxon>
        <taxon>Streptophyta</taxon>
        <taxon>Embryophyta</taxon>
        <taxon>Tracheophyta</taxon>
        <taxon>Spermatophyta</taxon>
        <taxon>Magnoliopsida</taxon>
        <taxon>eudicotyledons</taxon>
        <taxon>Gunneridae</taxon>
        <taxon>Pentapetalae</taxon>
        <taxon>rosids</taxon>
        <taxon>fabids</taxon>
        <taxon>Cucurbitales</taxon>
        <taxon>Cucurbitaceae</taxon>
        <taxon>Cucurbiteae</taxon>
        <taxon>Cucurbita</taxon>
    </lineage>
</organism>
<dbReference type="Pfam" id="PF00642">
    <property type="entry name" value="zf-CCCH"/>
    <property type="match status" value="1"/>
</dbReference>
<dbReference type="Proteomes" id="UP000685013">
    <property type="component" value="Chromosome 2"/>
</dbReference>
<dbReference type="GO" id="GO:0008270">
    <property type="term" value="F:zinc ion binding"/>
    <property type="evidence" value="ECO:0007669"/>
    <property type="project" value="UniProtKB-KW"/>
</dbReference>
<dbReference type="InterPro" id="IPR000504">
    <property type="entry name" value="RRM_dom"/>
</dbReference>
<feature type="region of interest" description="Disordered" evidence="10">
    <location>
        <begin position="664"/>
        <end position="747"/>
    </location>
</feature>
<feature type="active site" evidence="9">
    <location>
        <position position="794"/>
    </location>
</feature>
<feature type="non-terminal residue" evidence="14">
    <location>
        <position position="1"/>
    </location>
</feature>